<dbReference type="PANTHER" id="PTHR44846">
    <property type="entry name" value="MANNOSYL-D-GLYCERATE TRANSPORT/METABOLISM SYSTEM REPRESSOR MNGR-RELATED"/>
    <property type="match status" value="1"/>
</dbReference>
<dbReference type="GO" id="GO:0045892">
    <property type="term" value="P:negative regulation of DNA-templated transcription"/>
    <property type="evidence" value="ECO:0007669"/>
    <property type="project" value="TreeGrafter"/>
</dbReference>
<dbReference type="SUPFAM" id="SSF64288">
    <property type="entry name" value="Chorismate lyase-like"/>
    <property type="match status" value="1"/>
</dbReference>
<dbReference type="InterPro" id="IPR000524">
    <property type="entry name" value="Tscrpt_reg_HTH_GntR"/>
</dbReference>
<evidence type="ECO:0000256" key="2">
    <source>
        <dbReference type="ARBA" id="ARBA00023125"/>
    </source>
</evidence>
<keyword evidence="2" id="KW-0238">DNA-binding</keyword>
<evidence type="ECO:0000313" key="5">
    <source>
        <dbReference type="EMBL" id="PZG51496.1"/>
    </source>
</evidence>
<dbReference type="SMART" id="SM00345">
    <property type="entry name" value="HTH_GNTR"/>
    <property type="match status" value="1"/>
</dbReference>
<dbReference type="SUPFAM" id="SSF46785">
    <property type="entry name" value="Winged helix' DNA-binding domain"/>
    <property type="match status" value="1"/>
</dbReference>
<dbReference type="Proteomes" id="UP000248544">
    <property type="component" value="Unassembled WGS sequence"/>
</dbReference>
<dbReference type="InterPro" id="IPR028978">
    <property type="entry name" value="Chorismate_lyase_/UTRA_dom_sf"/>
</dbReference>
<protein>
    <recommendedName>
        <fullName evidence="4">HTH gntR-type domain-containing protein</fullName>
    </recommendedName>
</protein>
<reference evidence="5 6" key="1">
    <citation type="submission" date="2018-01" db="EMBL/GenBank/DDBJ databases">
        <title>Draft genome sequence of Sphaerisporangium sp. 7K107.</title>
        <authorList>
            <person name="Sahin N."/>
            <person name="Saygin H."/>
            <person name="Ay H."/>
        </authorList>
    </citation>
    <scope>NUCLEOTIDE SEQUENCE [LARGE SCALE GENOMIC DNA]</scope>
    <source>
        <strain evidence="5 6">7K107</strain>
    </source>
</reference>
<proteinExistence type="predicted"/>
<evidence type="ECO:0000256" key="3">
    <source>
        <dbReference type="ARBA" id="ARBA00023163"/>
    </source>
</evidence>
<dbReference type="GO" id="GO:0003677">
    <property type="term" value="F:DNA binding"/>
    <property type="evidence" value="ECO:0007669"/>
    <property type="project" value="UniProtKB-KW"/>
</dbReference>
<dbReference type="Pfam" id="PF07702">
    <property type="entry name" value="UTRA"/>
    <property type="match status" value="1"/>
</dbReference>
<gene>
    <name evidence="5" type="ORF">C1I98_08330</name>
</gene>
<dbReference type="PRINTS" id="PR00035">
    <property type="entry name" value="HTHGNTR"/>
</dbReference>
<keyword evidence="1" id="KW-0805">Transcription regulation</keyword>
<dbReference type="SMART" id="SM00866">
    <property type="entry name" value="UTRA"/>
    <property type="match status" value="1"/>
</dbReference>
<dbReference type="EMBL" id="POUA01000042">
    <property type="protein sequence ID" value="PZG51496.1"/>
    <property type="molecule type" value="Genomic_DNA"/>
</dbReference>
<dbReference type="Pfam" id="PF00392">
    <property type="entry name" value="GntR"/>
    <property type="match status" value="1"/>
</dbReference>
<dbReference type="GO" id="GO:0003700">
    <property type="term" value="F:DNA-binding transcription factor activity"/>
    <property type="evidence" value="ECO:0007669"/>
    <property type="project" value="InterPro"/>
</dbReference>
<dbReference type="AlphaFoldDB" id="A0A2W2GPP6"/>
<organism evidence="5 6">
    <name type="scientific">Spongiactinospora gelatinilytica</name>
    <dbReference type="NCBI Taxonomy" id="2666298"/>
    <lineage>
        <taxon>Bacteria</taxon>
        <taxon>Bacillati</taxon>
        <taxon>Actinomycetota</taxon>
        <taxon>Actinomycetes</taxon>
        <taxon>Streptosporangiales</taxon>
        <taxon>Streptosporangiaceae</taxon>
        <taxon>Spongiactinospora</taxon>
    </lineage>
</organism>
<sequence length="262" mass="28842">MTARQVPIHPPGPSGSPSAANLLVMTSSHRYLEMAEELESELQHVPVGSRVPSEHALASRFGVSRPTARAALQELERRLLVHRVQGRGTFRRGRLDYVISPAWPPSFSETLRRAGGVPGVRLISVAVRRAVEQECRQLALPAASAVWSVERVFTVNGEVAAYATSVLPYRALPGLDVALTGEPSLATALRRRYGIAVQRLRYRISLASPPQVIADHLTVDRTPTWLAESVNRTSHGTPIESARTYMRADVLNISFEMEERTP</sequence>
<dbReference type="InterPro" id="IPR011663">
    <property type="entry name" value="UTRA"/>
</dbReference>
<dbReference type="Gene3D" id="3.40.1410.10">
    <property type="entry name" value="Chorismate lyase-like"/>
    <property type="match status" value="1"/>
</dbReference>
<accession>A0A2W2GPP6</accession>
<dbReference type="PANTHER" id="PTHR44846:SF1">
    <property type="entry name" value="MANNOSYL-D-GLYCERATE TRANSPORT_METABOLISM SYSTEM REPRESSOR MNGR-RELATED"/>
    <property type="match status" value="1"/>
</dbReference>
<comment type="caution">
    <text evidence="5">The sequence shown here is derived from an EMBL/GenBank/DDBJ whole genome shotgun (WGS) entry which is preliminary data.</text>
</comment>
<evidence type="ECO:0000256" key="1">
    <source>
        <dbReference type="ARBA" id="ARBA00023015"/>
    </source>
</evidence>
<name>A0A2W2GPP6_9ACTN</name>
<dbReference type="CDD" id="cd07377">
    <property type="entry name" value="WHTH_GntR"/>
    <property type="match status" value="1"/>
</dbReference>
<dbReference type="InterPro" id="IPR036390">
    <property type="entry name" value="WH_DNA-bd_sf"/>
</dbReference>
<dbReference type="InterPro" id="IPR050679">
    <property type="entry name" value="Bact_HTH_transcr_reg"/>
</dbReference>
<evidence type="ECO:0000313" key="6">
    <source>
        <dbReference type="Proteomes" id="UP000248544"/>
    </source>
</evidence>
<keyword evidence="6" id="KW-1185">Reference proteome</keyword>
<dbReference type="InterPro" id="IPR036388">
    <property type="entry name" value="WH-like_DNA-bd_sf"/>
</dbReference>
<dbReference type="Gene3D" id="1.10.10.10">
    <property type="entry name" value="Winged helix-like DNA-binding domain superfamily/Winged helix DNA-binding domain"/>
    <property type="match status" value="1"/>
</dbReference>
<dbReference type="PROSITE" id="PS50949">
    <property type="entry name" value="HTH_GNTR"/>
    <property type="match status" value="1"/>
</dbReference>
<evidence type="ECO:0000259" key="4">
    <source>
        <dbReference type="PROSITE" id="PS50949"/>
    </source>
</evidence>
<keyword evidence="3" id="KW-0804">Transcription</keyword>
<feature type="domain" description="HTH gntR-type" evidence="4">
    <location>
        <begin position="28"/>
        <end position="94"/>
    </location>
</feature>